<reference evidence="1 2" key="1">
    <citation type="submission" date="2017-02" db="EMBL/GenBank/DDBJ databases">
        <title>Whole genome sequencing of Rhodanobacter lindaniclasticus DSM 17932.</title>
        <authorList>
            <person name="Kumar S."/>
            <person name="Patil P."/>
            <person name="Patil P.B."/>
        </authorList>
    </citation>
    <scope>NUCLEOTIDE SEQUENCE [LARGE SCALE GENOMIC DNA]</scope>
    <source>
        <strain evidence="1 2">DSM 17932</strain>
    </source>
</reference>
<gene>
    <name evidence="1" type="ORF">B1991_01890</name>
</gene>
<sequence>MSATPPPGEGGAVADKAAALERQMEELGLSAEERVFLRALHQSERQINDAFDEARQPGDLQQQVSRVYRQMYRPD</sequence>
<organism evidence="1 2">
    <name type="scientific">Rhodanobacter lindaniclasticus</name>
    <dbReference type="NCBI Taxonomy" id="75310"/>
    <lineage>
        <taxon>Bacteria</taxon>
        <taxon>Pseudomonadati</taxon>
        <taxon>Pseudomonadota</taxon>
        <taxon>Gammaproteobacteria</taxon>
        <taxon>Lysobacterales</taxon>
        <taxon>Rhodanobacteraceae</taxon>
        <taxon>Rhodanobacter</taxon>
    </lineage>
</organism>
<dbReference type="EMBL" id="MWIO01000006">
    <property type="protein sequence ID" value="THD09668.1"/>
    <property type="molecule type" value="Genomic_DNA"/>
</dbReference>
<protein>
    <submittedName>
        <fullName evidence="1">Uncharacterized protein</fullName>
    </submittedName>
</protein>
<dbReference type="Proteomes" id="UP000306317">
    <property type="component" value="Unassembled WGS sequence"/>
</dbReference>
<keyword evidence="2" id="KW-1185">Reference proteome</keyword>
<dbReference type="RefSeq" id="WP_136257017.1">
    <property type="nucleotide sequence ID" value="NZ_MWIO01000006.1"/>
</dbReference>
<comment type="caution">
    <text evidence="1">The sequence shown here is derived from an EMBL/GenBank/DDBJ whole genome shotgun (WGS) entry which is preliminary data.</text>
</comment>
<dbReference type="OrthoDB" id="5958981at2"/>
<dbReference type="AlphaFoldDB" id="A0A4S3KML4"/>
<accession>A0A4S3KML4</accession>
<proteinExistence type="predicted"/>
<evidence type="ECO:0000313" key="1">
    <source>
        <dbReference type="EMBL" id="THD09668.1"/>
    </source>
</evidence>
<name>A0A4S3KML4_9GAMM</name>
<evidence type="ECO:0000313" key="2">
    <source>
        <dbReference type="Proteomes" id="UP000306317"/>
    </source>
</evidence>